<dbReference type="Pfam" id="PF25788">
    <property type="entry name" value="Ig_Rha78A_N"/>
    <property type="match status" value="1"/>
</dbReference>
<organism evidence="8 9">
    <name type="scientific">Mucilaginibacter gossypii</name>
    <dbReference type="NCBI Taxonomy" id="551996"/>
    <lineage>
        <taxon>Bacteria</taxon>
        <taxon>Pseudomonadati</taxon>
        <taxon>Bacteroidota</taxon>
        <taxon>Sphingobacteriia</taxon>
        <taxon>Sphingobacteriales</taxon>
        <taxon>Sphingobacteriaceae</taxon>
        <taxon>Mucilaginibacter</taxon>
    </lineage>
</organism>
<feature type="domain" description="Bacterial alpha-L-rhamnosidase N-terminal" evidence="5">
    <location>
        <begin position="178"/>
        <end position="349"/>
    </location>
</feature>
<dbReference type="GO" id="GO:0030596">
    <property type="term" value="F:alpha-L-rhamnosidase activity"/>
    <property type="evidence" value="ECO:0007669"/>
    <property type="project" value="UniProtKB-EC"/>
</dbReference>
<feature type="domain" description="Alpha-L-rhamnosidase concanavalin-like" evidence="4">
    <location>
        <begin position="359"/>
        <end position="459"/>
    </location>
</feature>
<dbReference type="Proteomes" id="UP000199705">
    <property type="component" value="Unassembled WGS sequence"/>
</dbReference>
<dbReference type="Gene3D" id="2.60.420.10">
    <property type="entry name" value="Maltose phosphorylase, domain 3"/>
    <property type="match status" value="1"/>
</dbReference>
<dbReference type="EC" id="3.2.1.40" evidence="2"/>
<dbReference type="InterPro" id="IPR012341">
    <property type="entry name" value="6hp_glycosidase-like_sf"/>
</dbReference>
<dbReference type="InterPro" id="IPR035396">
    <property type="entry name" value="Bac_rhamnosid6H"/>
</dbReference>
<evidence type="ECO:0000256" key="1">
    <source>
        <dbReference type="ARBA" id="ARBA00001445"/>
    </source>
</evidence>
<evidence type="ECO:0000259" key="7">
    <source>
        <dbReference type="Pfam" id="PF17390"/>
    </source>
</evidence>
<protein>
    <recommendedName>
        <fullName evidence="2">alpha-L-rhamnosidase</fullName>
        <ecNumber evidence="2">3.2.1.40</ecNumber>
    </recommendedName>
</protein>
<keyword evidence="9" id="KW-1185">Reference proteome</keyword>
<proteinExistence type="predicted"/>
<dbReference type="PANTHER" id="PTHR33307:SF6">
    <property type="entry name" value="ALPHA-RHAMNOSIDASE (EUROFUNG)-RELATED"/>
    <property type="match status" value="1"/>
</dbReference>
<dbReference type="InterPro" id="IPR008902">
    <property type="entry name" value="Rhamnosid_concanavalin"/>
</dbReference>
<dbReference type="PANTHER" id="PTHR33307">
    <property type="entry name" value="ALPHA-RHAMNOSIDASE (EUROFUNG)"/>
    <property type="match status" value="1"/>
</dbReference>
<dbReference type="RefSeq" id="WP_091162952.1">
    <property type="nucleotide sequence ID" value="NZ_FNCG01000002.1"/>
</dbReference>
<sequence length="918" mass="103338">MKGLVTHIGLAVVVILTCLGNCYADARIGLQNLKCEMLNNPLGIGTAKPRLSWQITSDTRNTNQVAYQILVASTPEKLTANQGDLWDSHKVNSTETIMVNYAGKPLSSRAECYWKVRVWTNNGTSIWSQSAKWSVGLLNPADWKAKWIGYDRGFAWDSVSKFSRLSARYYRRGFSLNKTIKRGTAYIVGLGHYELYINGHAIGDQVLAEAPTDYTQSVKYNTFDVTDRLKQGDNAIGTVLGNGRYFTMRPKYKPKKIKEFGFPKMLLQLEVEYTDGSKQTIISDNNWHFTADGPIRTNNEYDGEEYDATKEFPGWNSAGFDDSQWLIAELVPAPGGKLDAQMNEPISVMDTIKPVSISQLKKDVWILDLGQNMAGWLQMRVKGNRGDKVTLRYAETLQPNNELYVANLRDAKVTDVYTLKGGAEELWHPVFVYHGFRYVEISGYPGKPELADFEGQVVYDALPTIGHFETSNAIVNKIYHNAYWGILSNYKGMPVDCPQRNERMPWLGDRAVGSLGESFVFANSNFYVKWLDDIAQSQRPDGAIPDVAPAYWNYYSDNMTWPGTYILVADMLYRQFADKAPIEKHYASMKKWMDYMRVKYMKNTIVTKDKYGDWCVPPESLELIHAKDSSLNTDGQLIATAYYYHLCGLMEKFATMLHKPADAQFFAAAKQTVGKAFNDKYFDKTTSKYGNNTVTANLLPLYFGITLSANKQAVFKNVVAKINEAHDHISTGVIGTQWLMRGLTEFGRPDLAWKIASNTTYPSWGYMAERGATTIWELWNGDTANPAMNSRNHIMLLGDLIAWFYQDIAGIKTVNAGFKQLVMQPAVIKGLDRVNASYQTAYGLVKSSYNNTTSSFNWHVAIPPNSSALVYVPAKAMDEVTEGGKKISIIKYIKPVKIENGKVVLSIGSGDYDFEVKY</sequence>
<dbReference type="Gene3D" id="1.50.10.10">
    <property type="match status" value="1"/>
</dbReference>
<accession>A0A1G7QRK7</accession>
<evidence type="ECO:0000256" key="3">
    <source>
        <dbReference type="ARBA" id="ARBA00022801"/>
    </source>
</evidence>
<reference evidence="9" key="1">
    <citation type="submission" date="2016-10" db="EMBL/GenBank/DDBJ databases">
        <authorList>
            <person name="Varghese N."/>
            <person name="Submissions S."/>
        </authorList>
    </citation>
    <scope>NUCLEOTIDE SEQUENCE [LARGE SCALE GENOMIC DNA]</scope>
    <source>
        <strain evidence="9">Gh-67</strain>
    </source>
</reference>
<dbReference type="InterPro" id="IPR013783">
    <property type="entry name" value="Ig-like_fold"/>
</dbReference>
<feature type="domain" description="Alpha-L-rhamnosidase six-hairpin glycosidase" evidence="6">
    <location>
        <begin position="465"/>
        <end position="808"/>
    </location>
</feature>
<dbReference type="STRING" id="551996.SAMN05192573_1028"/>
<dbReference type="Pfam" id="PF08531">
    <property type="entry name" value="Bac_rhamnosid_N"/>
    <property type="match status" value="1"/>
</dbReference>
<name>A0A1G7QRK7_9SPHI</name>
<gene>
    <name evidence="8" type="ORF">SAMN05192573_1028</name>
</gene>
<dbReference type="SUPFAM" id="SSF48208">
    <property type="entry name" value="Six-hairpin glycosidases"/>
    <property type="match status" value="1"/>
</dbReference>
<evidence type="ECO:0000256" key="2">
    <source>
        <dbReference type="ARBA" id="ARBA00012652"/>
    </source>
</evidence>
<feature type="domain" description="Alpha-L-rhamnosidase C-terminal" evidence="7">
    <location>
        <begin position="810"/>
        <end position="884"/>
    </location>
</feature>
<dbReference type="InterPro" id="IPR013737">
    <property type="entry name" value="Bac_rhamnosid_N"/>
</dbReference>
<dbReference type="Gene3D" id="2.60.120.260">
    <property type="entry name" value="Galactose-binding domain-like"/>
    <property type="match status" value="2"/>
</dbReference>
<evidence type="ECO:0000313" key="9">
    <source>
        <dbReference type="Proteomes" id="UP000199705"/>
    </source>
</evidence>
<evidence type="ECO:0000313" key="8">
    <source>
        <dbReference type="EMBL" id="SDG01145.1"/>
    </source>
</evidence>
<dbReference type="Gene3D" id="2.60.40.10">
    <property type="entry name" value="Immunoglobulins"/>
    <property type="match status" value="1"/>
</dbReference>
<evidence type="ECO:0000259" key="6">
    <source>
        <dbReference type="Pfam" id="PF17389"/>
    </source>
</evidence>
<dbReference type="GO" id="GO:0005975">
    <property type="term" value="P:carbohydrate metabolic process"/>
    <property type="evidence" value="ECO:0007669"/>
    <property type="project" value="InterPro"/>
</dbReference>
<keyword evidence="3" id="KW-0378">Hydrolase</keyword>
<dbReference type="Pfam" id="PF05592">
    <property type="entry name" value="Bac_rhamnosid"/>
    <property type="match status" value="1"/>
</dbReference>
<dbReference type="Pfam" id="PF17389">
    <property type="entry name" value="Bac_rhamnosid6H"/>
    <property type="match status" value="1"/>
</dbReference>
<dbReference type="InterPro" id="IPR008928">
    <property type="entry name" value="6-hairpin_glycosidase_sf"/>
</dbReference>
<dbReference type="EMBL" id="FNCG01000002">
    <property type="protein sequence ID" value="SDG01145.1"/>
    <property type="molecule type" value="Genomic_DNA"/>
</dbReference>
<evidence type="ECO:0000259" key="5">
    <source>
        <dbReference type="Pfam" id="PF08531"/>
    </source>
</evidence>
<comment type="catalytic activity">
    <reaction evidence="1">
        <text>Hydrolysis of terminal non-reducing alpha-L-rhamnose residues in alpha-L-rhamnosides.</text>
        <dbReference type="EC" id="3.2.1.40"/>
    </reaction>
</comment>
<dbReference type="InterPro" id="IPR035398">
    <property type="entry name" value="Bac_rhamnosid_C"/>
</dbReference>
<dbReference type="PIRSF" id="PIRSF010631">
    <property type="entry name" value="A-rhamnsds"/>
    <property type="match status" value="1"/>
</dbReference>
<dbReference type="InterPro" id="IPR016007">
    <property type="entry name" value="Alpha_rhamnosid"/>
</dbReference>
<dbReference type="AlphaFoldDB" id="A0A1G7QRK7"/>
<dbReference type="Pfam" id="PF17390">
    <property type="entry name" value="Bac_rhamnosid_C"/>
    <property type="match status" value="1"/>
</dbReference>
<evidence type="ECO:0000259" key="4">
    <source>
        <dbReference type="Pfam" id="PF05592"/>
    </source>
</evidence>